<dbReference type="Proteomes" id="UP001322277">
    <property type="component" value="Chromosome 4"/>
</dbReference>
<keyword evidence="4" id="KW-1133">Transmembrane helix</keyword>
<dbReference type="PANTHER" id="PTHR33365">
    <property type="entry name" value="YALI0B05434P"/>
    <property type="match status" value="1"/>
</dbReference>
<dbReference type="PANTHER" id="PTHR33365:SF4">
    <property type="entry name" value="CYCLOCHLOROTINE BIOSYNTHESIS PROTEIN O"/>
    <property type="match status" value="1"/>
</dbReference>
<evidence type="ECO:0000256" key="3">
    <source>
        <dbReference type="SAM" id="MobiDB-lite"/>
    </source>
</evidence>
<keyword evidence="4" id="KW-0472">Membrane</keyword>
<gene>
    <name evidence="5" type="ORF">CDEST_06047</name>
</gene>
<dbReference type="Pfam" id="PF11807">
    <property type="entry name" value="UstYa"/>
    <property type="match status" value="1"/>
</dbReference>
<dbReference type="EMBL" id="CP137308">
    <property type="protein sequence ID" value="WQF81033.1"/>
    <property type="molecule type" value="Genomic_DNA"/>
</dbReference>
<feature type="region of interest" description="Disordered" evidence="3">
    <location>
        <begin position="1"/>
        <end position="28"/>
    </location>
</feature>
<protein>
    <submittedName>
        <fullName evidence="5">Mycotoxin biosynthesis protein UstYa</fullName>
    </submittedName>
</protein>
<organism evidence="5 6">
    <name type="scientific">Colletotrichum destructivum</name>
    <dbReference type="NCBI Taxonomy" id="34406"/>
    <lineage>
        <taxon>Eukaryota</taxon>
        <taxon>Fungi</taxon>
        <taxon>Dikarya</taxon>
        <taxon>Ascomycota</taxon>
        <taxon>Pezizomycotina</taxon>
        <taxon>Sordariomycetes</taxon>
        <taxon>Hypocreomycetidae</taxon>
        <taxon>Glomerellales</taxon>
        <taxon>Glomerellaceae</taxon>
        <taxon>Colletotrichum</taxon>
        <taxon>Colletotrichum destructivum species complex</taxon>
    </lineage>
</organism>
<dbReference type="GO" id="GO:0043386">
    <property type="term" value="P:mycotoxin biosynthetic process"/>
    <property type="evidence" value="ECO:0007669"/>
    <property type="project" value="InterPro"/>
</dbReference>
<evidence type="ECO:0000313" key="6">
    <source>
        <dbReference type="Proteomes" id="UP001322277"/>
    </source>
</evidence>
<evidence type="ECO:0000313" key="5">
    <source>
        <dbReference type="EMBL" id="WQF81033.1"/>
    </source>
</evidence>
<keyword evidence="4" id="KW-0812">Transmembrane</keyword>
<comment type="similarity">
    <text evidence="2">Belongs to the ustYa family.</text>
</comment>
<comment type="pathway">
    <text evidence="1">Mycotoxin biosynthesis.</text>
</comment>
<sequence length="262" mass="29786">MNPFVADKTTKYDTAEDVPDSESEDHLSWRHNTSSPAVVTVSRAFYFTSLLLFVIFPILAIAIVLLHGKLEAGRIDSGFLQGFPTELDPVKSVLASETVRFTGGLHYHPNGTLYRETIAGEPQYVGPPSPDIDLAWDTLLKGQYMNLNGNEASTMVGRTWKDDSGNYEVALDVMHTLHCVNKIRKALDPEYYHESESPRIHRMHVDHCLDYLRQTVQCHADLTPMVFSWSDDAGRVVADWREPHTCRNFNRVRSWAVDHFRP</sequence>
<reference evidence="6" key="1">
    <citation type="journal article" date="2023" name="bioRxiv">
        <title>Complete genome of the Medicago anthracnose fungus, Colletotrichum destructivum, reveals a mini-chromosome-like region within a core chromosome.</title>
        <authorList>
            <person name="Lapalu N."/>
            <person name="Simon A."/>
            <person name="Lu A."/>
            <person name="Plaumann P.-L."/>
            <person name="Amselem J."/>
            <person name="Pigne S."/>
            <person name="Auger A."/>
            <person name="Koch C."/>
            <person name="Dallery J.-F."/>
            <person name="O'Connell R.J."/>
        </authorList>
    </citation>
    <scope>NUCLEOTIDE SEQUENCE [LARGE SCALE GENOMIC DNA]</scope>
    <source>
        <strain evidence="6">CBS 520.97</strain>
    </source>
</reference>
<evidence type="ECO:0000256" key="2">
    <source>
        <dbReference type="ARBA" id="ARBA00035112"/>
    </source>
</evidence>
<dbReference type="GeneID" id="87942550"/>
<evidence type="ECO:0000256" key="1">
    <source>
        <dbReference type="ARBA" id="ARBA00004685"/>
    </source>
</evidence>
<accession>A0AAX4ICC1</accession>
<proteinExistence type="inferred from homology"/>
<dbReference type="InterPro" id="IPR021765">
    <property type="entry name" value="UstYa-like"/>
</dbReference>
<name>A0AAX4ICC1_9PEZI</name>
<dbReference type="KEGG" id="cdet:87942550"/>
<dbReference type="RefSeq" id="XP_062778257.1">
    <property type="nucleotide sequence ID" value="XM_062922206.1"/>
</dbReference>
<dbReference type="AlphaFoldDB" id="A0AAX4ICC1"/>
<feature type="transmembrane region" description="Helical" evidence="4">
    <location>
        <begin position="44"/>
        <end position="66"/>
    </location>
</feature>
<keyword evidence="6" id="KW-1185">Reference proteome</keyword>
<evidence type="ECO:0000256" key="4">
    <source>
        <dbReference type="SAM" id="Phobius"/>
    </source>
</evidence>